<dbReference type="AlphaFoldDB" id="A0A4R5CUK6"/>
<evidence type="ECO:0000313" key="2">
    <source>
        <dbReference type="Proteomes" id="UP000294644"/>
    </source>
</evidence>
<reference evidence="1 2" key="1">
    <citation type="submission" date="2019-03" db="EMBL/GenBank/DDBJ databases">
        <title>Flavobacterium LB-D12 sp. nov., isolated from arctic soil.</title>
        <authorList>
            <person name="Chaudhary D.K."/>
        </authorList>
    </citation>
    <scope>NUCLEOTIDE SEQUENCE [LARGE SCALE GENOMIC DNA]</scope>
    <source>
        <strain evidence="1 2">LB-D12</strain>
    </source>
</reference>
<comment type="caution">
    <text evidence="1">The sequence shown here is derived from an EMBL/GenBank/DDBJ whole genome shotgun (WGS) entry which is preliminary data.</text>
</comment>
<dbReference type="Proteomes" id="UP000294644">
    <property type="component" value="Unassembled WGS sequence"/>
</dbReference>
<dbReference type="RefSeq" id="WP_132067136.1">
    <property type="nucleotide sequence ID" value="NZ_SMFN01000020.1"/>
</dbReference>
<proteinExistence type="predicted"/>
<evidence type="ECO:0000313" key="1">
    <source>
        <dbReference type="EMBL" id="TDE01525.1"/>
    </source>
</evidence>
<protein>
    <submittedName>
        <fullName evidence="1">Uncharacterized protein</fullName>
    </submittedName>
</protein>
<organism evidence="1 2">
    <name type="scientific">Flavobacterium sandaracinum</name>
    <dbReference type="NCBI Taxonomy" id="2541733"/>
    <lineage>
        <taxon>Bacteria</taxon>
        <taxon>Pseudomonadati</taxon>
        <taxon>Bacteroidota</taxon>
        <taxon>Flavobacteriia</taxon>
        <taxon>Flavobacteriales</taxon>
        <taxon>Flavobacteriaceae</taxon>
        <taxon>Flavobacterium</taxon>
    </lineage>
</organism>
<dbReference type="OrthoDB" id="648314at2"/>
<name>A0A4R5CUK6_9FLAO</name>
<gene>
    <name evidence="1" type="ORF">E0F91_14315</name>
</gene>
<keyword evidence="2" id="KW-1185">Reference proteome</keyword>
<accession>A0A4R5CUK6</accession>
<dbReference type="EMBL" id="SMFN01000020">
    <property type="protein sequence ID" value="TDE01525.1"/>
    <property type="molecule type" value="Genomic_DNA"/>
</dbReference>
<sequence length="242" mass="28858">MSKTSKITVKHFLNTNLKPYLINGVKHYSIYLLLVAFRQNTKVKSITFNEYYSEENFNEIFNSTDDFDKDLINNEINAITLISEIVTKELKEFDTAFITAYFKYCTTVSISNLNEYYYLTTAKIQDDLIDFNLRDFILENNIHQKTLFNYFGNTMQKQFQNYLKKNLKVKDLENITMLFNTAYFYESLEGFKESISKTKNSYLIDKYDKSFYLISNIKQKINNDYFTKKHGTDDEIFNKYLK</sequence>